<evidence type="ECO:0000313" key="8">
    <source>
        <dbReference type="EMBL" id="KAF1001859.1"/>
    </source>
</evidence>
<evidence type="ECO:0000256" key="1">
    <source>
        <dbReference type="ARBA" id="ARBA00001961"/>
    </source>
</evidence>
<comment type="cofactor">
    <cofactor evidence="1">
        <name>L-ascorbate</name>
        <dbReference type="ChEBI" id="CHEBI:38290"/>
    </cofactor>
</comment>
<sequence length="159" mass="17873">MALTCSDDYRHFAVTKGHGVKGISDLGLNALPEQHVQPPEERIDIRKVLSKETIPVIDINEVLEFMKKSEFVIKWVLKALMQRLKVEIDSRESLLMGSKRINLNYYPICPNPELAVGVSRHSDASTFTFLLQDSIGGLYVQKMGKESAWIYVPPISGSV</sequence>
<dbReference type="PANTHER" id="PTHR10209">
    <property type="entry name" value="OXIDOREDUCTASE, 2OG-FE II OXYGENASE FAMILY PROTEIN"/>
    <property type="match status" value="1"/>
</dbReference>
<organism evidence="8 9">
    <name type="scientific">Apium graveolens</name>
    <name type="common">Celery</name>
    <dbReference type="NCBI Taxonomy" id="4045"/>
    <lineage>
        <taxon>Eukaryota</taxon>
        <taxon>Viridiplantae</taxon>
        <taxon>Streptophyta</taxon>
        <taxon>Embryophyta</taxon>
        <taxon>Tracheophyta</taxon>
        <taxon>Spermatophyta</taxon>
        <taxon>Magnoliopsida</taxon>
        <taxon>eudicotyledons</taxon>
        <taxon>Gunneridae</taxon>
        <taxon>Pentapetalae</taxon>
        <taxon>asterids</taxon>
        <taxon>campanulids</taxon>
        <taxon>Apiales</taxon>
        <taxon>Apiaceae</taxon>
        <taxon>Apioideae</taxon>
        <taxon>apioid superclade</taxon>
        <taxon>Apieae</taxon>
        <taxon>Apium</taxon>
    </lineage>
</organism>
<protein>
    <recommendedName>
        <fullName evidence="7">Isopenicillin N synthase-like Fe(2+) 2OG dioxygenase domain-containing protein</fullName>
    </recommendedName>
</protein>
<keyword evidence="9" id="KW-1185">Reference proteome</keyword>
<evidence type="ECO:0000313" key="9">
    <source>
        <dbReference type="Proteomes" id="UP000593563"/>
    </source>
</evidence>
<keyword evidence="3" id="KW-0479">Metal-binding</keyword>
<dbReference type="Gene3D" id="2.60.120.330">
    <property type="entry name" value="B-lactam Antibiotic, Isopenicillin N Synthase, Chain"/>
    <property type="match status" value="1"/>
</dbReference>
<dbReference type="Pfam" id="PF03171">
    <property type="entry name" value="2OG-FeII_Oxy"/>
    <property type="match status" value="1"/>
</dbReference>
<dbReference type="PANTHER" id="PTHR10209:SF243">
    <property type="entry name" value="FERULOYL COA ORTHO-HYDROXYLASE 1-RELATED"/>
    <property type="match status" value="1"/>
</dbReference>
<evidence type="ECO:0000256" key="3">
    <source>
        <dbReference type="ARBA" id="ARBA00022723"/>
    </source>
</evidence>
<dbReference type="GO" id="GO:0051213">
    <property type="term" value="F:dioxygenase activity"/>
    <property type="evidence" value="ECO:0007669"/>
    <property type="project" value="UniProtKB-KW"/>
</dbReference>
<dbReference type="EMBL" id="WRXP01002237">
    <property type="protein sequence ID" value="KAF1001859.1"/>
    <property type="molecule type" value="Genomic_DNA"/>
</dbReference>
<dbReference type="SUPFAM" id="SSF51197">
    <property type="entry name" value="Clavaminate synthase-like"/>
    <property type="match status" value="1"/>
</dbReference>
<feature type="domain" description="Isopenicillin N synthase-like Fe(2+) 2OG dioxygenase" evidence="7">
    <location>
        <begin position="102"/>
        <end position="158"/>
    </location>
</feature>
<dbReference type="GO" id="GO:0046872">
    <property type="term" value="F:metal ion binding"/>
    <property type="evidence" value="ECO:0007669"/>
    <property type="project" value="UniProtKB-KW"/>
</dbReference>
<reference evidence="8" key="1">
    <citation type="submission" date="2020-01" db="EMBL/GenBank/DDBJ databases">
        <title>The Celery Genome Sequence Reveals Sequential Paleo-tetraploidization, Resistance Gene Elimination, Karyotype Evolution, and Functional Innovation in Apiales.</title>
        <authorList>
            <person name="Song X."/>
        </authorList>
    </citation>
    <scope>NUCLEOTIDE SEQUENCE</scope>
    <source>
        <tissue evidence="8">Leaf</tissue>
    </source>
</reference>
<proteinExistence type="inferred from homology"/>
<dbReference type="InterPro" id="IPR027443">
    <property type="entry name" value="IPNS-like_sf"/>
</dbReference>
<evidence type="ECO:0000256" key="5">
    <source>
        <dbReference type="ARBA" id="ARBA00023002"/>
    </source>
</evidence>
<name>A0A6L5B7Z8_APIGR</name>
<comment type="caution">
    <text evidence="8">The sequence shown here is derived from an EMBL/GenBank/DDBJ whole genome shotgun (WGS) entry which is preliminary data.</text>
</comment>
<evidence type="ECO:0000256" key="6">
    <source>
        <dbReference type="ARBA" id="ARBA00023004"/>
    </source>
</evidence>
<feature type="non-terminal residue" evidence="8">
    <location>
        <position position="159"/>
    </location>
</feature>
<keyword evidence="6" id="KW-0408">Iron</keyword>
<keyword evidence="4" id="KW-0223">Dioxygenase</keyword>
<gene>
    <name evidence="8" type="ORF">AG4045_002166</name>
</gene>
<dbReference type="Proteomes" id="UP000593563">
    <property type="component" value="Unassembled WGS sequence"/>
</dbReference>
<accession>A0A6L5B7Z8</accession>
<evidence type="ECO:0000256" key="4">
    <source>
        <dbReference type="ARBA" id="ARBA00022964"/>
    </source>
</evidence>
<comment type="similarity">
    <text evidence="2">Belongs to the iron/ascorbate-dependent oxidoreductase family.</text>
</comment>
<dbReference type="AlphaFoldDB" id="A0A6L5B7Z8"/>
<evidence type="ECO:0000256" key="2">
    <source>
        <dbReference type="ARBA" id="ARBA00008056"/>
    </source>
</evidence>
<dbReference type="InterPro" id="IPR044861">
    <property type="entry name" value="IPNS-like_FE2OG_OXY"/>
</dbReference>
<keyword evidence="5" id="KW-0560">Oxidoreductase</keyword>
<evidence type="ECO:0000259" key="7">
    <source>
        <dbReference type="Pfam" id="PF03171"/>
    </source>
</evidence>